<evidence type="ECO:0000256" key="7">
    <source>
        <dbReference type="ARBA" id="ARBA00023160"/>
    </source>
</evidence>
<dbReference type="InterPro" id="IPR013747">
    <property type="entry name" value="ACP_syn_III_C"/>
</dbReference>
<dbReference type="KEGG" id="tep:TepRe1_1187"/>
<organism evidence="17 18">
    <name type="scientific">Tepidanaerobacter acetatoxydans (strain DSM 21804 / JCM 16047 / Re1)</name>
    <dbReference type="NCBI Taxonomy" id="1209989"/>
    <lineage>
        <taxon>Bacteria</taxon>
        <taxon>Bacillati</taxon>
        <taxon>Bacillota</taxon>
        <taxon>Clostridia</taxon>
        <taxon>Thermosediminibacterales</taxon>
        <taxon>Tepidanaerobacteraceae</taxon>
        <taxon>Tepidanaerobacter</taxon>
    </lineage>
</organism>
<evidence type="ECO:0000256" key="4">
    <source>
        <dbReference type="ARBA" id="ARBA00022679"/>
    </source>
</evidence>
<feature type="active site" evidence="14">
    <location>
        <position position="281"/>
    </location>
</feature>
<dbReference type="RefSeq" id="WP_013778256.1">
    <property type="nucleotide sequence ID" value="NC_015519.1"/>
</dbReference>
<feature type="active site" evidence="14">
    <location>
        <position position="251"/>
    </location>
</feature>
<feature type="active site" evidence="14">
    <location>
        <position position="112"/>
    </location>
</feature>
<keyword evidence="4 14" id="KW-0808">Transferase</keyword>
<evidence type="ECO:0000313" key="17">
    <source>
        <dbReference type="EMBL" id="CDI40641.1"/>
    </source>
</evidence>
<evidence type="ECO:0000256" key="12">
    <source>
        <dbReference type="ARBA" id="ARBA00052467"/>
    </source>
</evidence>
<dbReference type="AlphaFoldDB" id="F4LTK3"/>
<proteinExistence type="inferred from homology"/>
<dbReference type="KEGG" id="tae:TepiRe1_1297"/>
<keyword evidence="14" id="KW-0963">Cytoplasm</keyword>
<feature type="domain" description="Beta-ketoacyl-[acyl-carrier-protein] synthase III N-terminal" evidence="16">
    <location>
        <begin position="106"/>
        <end position="183"/>
    </location>
</feature>
<keyword evidence="9 14" id="KW-0012">Acyltransferase</keyword>
<comment type="catalytic activity">
    <reaction evidence="10">
        <text>malonyl-[ACP] + acetyl-CoA + H(+) = 3-oxobutanoyl-[ACP] + CO2 + CoA</text>
        <dbReference type="Rhea" id="RHEA:12080"/>
        <dbReference type="Rhea" id="RHEA-COMP:9623"/>
        <dbReference type="Rhea" id="RHEA-COMP:9625"/>
        <dbReference type="ChEBI" id="CHEBI:15378"/>
        <dbReference type="ChEBI" id="CHEBI:16526"/>
        <dbReference type="ChEBI" id="CHEBI:57287"/>
        <dbReference type="ChEBI" id="CHEBI:57288"/>
        <dbReference type="ChEBI" id="CHEBI:78449"/>
        <dbReference type="ChEBI" id="CHEBI:78450"/>
        <dbReference type="EC" id="2.3.1.180"/>
    </reaction>
    <physiologicalReaction direction="left-to-right" evidence="10">
        <dbReference type="Rhea" id="RHEA:12081"/>
    </physiologicalReaction>
</comment>
<keyword evidence="18" id="KW-1185">Reference proteome</keyword>
<comment type="function">
    <text evidence="14">Catalyzes the condensation reaction of fatty acid synthesis by the addition to an acyl acceptor of two carbons from malonyl-ACP. Catalyzes the first condensation reaction which initiates fatty acid synthesis and may therefore play a role in governing the total rate of fatty acid production. Possesses both acetoacetyl-ACP synthase and acetyl transacylase activities. Its substrate specificity determines the biosynthesis of branched-chain and/or straight-chain of fatty acids.</text>
</comment>
<dbReference type="NCBIfam" id="NF006829">
    <property type="entry name" value="PRK09352.1"/>
    <property type="match status" value="1"/>
</dbReference>
<evidence type="ECO:0000256" key="10">
    <source>
        <dbReference type="ARBA" id="ARBA00051096"/>
    </source>
</evidence>
<dbReference type="eggNOG" id="COG0332">
    <property type="taxonomic scope" value="Bacteria"/>
</dbReference>
<dbReference type="PANTHER" id="PTHR43091">
    <property type="entry name" value="3-OXOACYL-[ACYL-CARRIER-PROTEIN] SYNTHASE"/>
    <property type="match status" value="1"/>
</dbReference>
<dbReference type="SUPFAM" id="SSF53901">
    <property type="entry name" value="Thiolase-like"/>
    <property type="match status" value="1"/>
</dbReference>
<dbReference type="GO" id="GO:0004315">
    <property type="term" value="F:3-oxoacyl-[acyl-carrier-protein] synthase activity"/>
    <property type="evidence" value="ECO:0007669"/>
    <property type="project" value="InterPro"/>
</dbReference>
<evidence type="ECO:0000256" key="2">
    <source>
        <dbReference type="ARBA" id="ARBA00008642"/>
    </source>
</evidence>
<dbReference type="EMBL" id="HF563609">
    <property type="protein sequence ID" value="CDI40641.1"/>
    <property type="molecule type" value="Genomic_DNA"/>
</dbReference>
<dbReference type="InterPro" id="IPR004655">
    <property type="entry name" value="FabH"/>
</dbReference>
<dbReference type="GO" id="GO:0006633">
    <property type="term" value="P:fatty acid biosynthetic process"/>
    <property type="evidence" value="ECO:0007669"/>
    <property type="project" value="UniProtKB-UniRule"/>
</dbReference>
<evidence type="ECO:0000256" key="8">
    <source>
        <dbReference type="ARBA" id="ARBA00023268"/>
    </source>
</evidence>
<dbReference type="EC" id="2.3.1.180" evidence="14"/>
<dbReference type="FunFam" id="3.40.47.10:FF:000004">
    <property type="entry name" value="3-oxoacyl-[acyl-carrier-protein] synthase 3"/>
    <property type="match status" value="1"/>
</dbReference>
<dbReference type="HOGENOM" id="CLU_039592_3_1_9"/>
<dbReference type="GO" id="GO:0005737">
    <property type="term" value="C:cytoplasm"/>
    <property type="evidence" value="ECO:0007669"/>
    <property type="project" value="UniProtKB-SubCell"/>
</dbReference>
<dbReference type="GO" id="GO:0033818">
    <property type="term" value="F:beta-ketoacyl-acyl-carrier-protein synthase III activity"/>
    <property type="evidence" value="ECO:0007669"/>
    <property type="project" value="UniProtKB-UniRule"/>
</dbReference>
<reference evidence="18" key="1">
    <citation type="journal article" date="2013" name="Genome Announc.">
        <title>First genome sequence of a syntrophic acetate-oxidizing bacterium, Tepidanaerobacter acetatoxydans strain Re1.</title>
        <authorList>
            <person name="Manzoor S."/>
            <person name="Bongcam-Rudloff E."/>
            <person name="Schnurer A."/>
            <person name="Muller B."/>
        </authorList>
    </citation>
    <scope>NUCLEOTIDE SEQUENCE [LARGE SCALE GENOMIC DNA]</scope>
    <source>
        <strain evidence="18">Re1</strain>
    </source>
</reference>
<dbReference type="PANTHER" id="PTHR43091:SF1">
    <property type="entry name" value="BETA-KETOACYL-[ACYL-CARRIER-PROTEIN] SYNTHASE III, CHLOROPLASTIC"/>
    <property type="match status" value="1"/>
</dbReference>
<keyword evidence="8 14" id="KW-0511">Multifunctional enzyme</keyword>
<dbReference type="Pfam" id="PF08545">
    <property type="entry name" value="ACP_syn_III"/>
    <property type="match status" value="1"/>
</dbReference>
<keyword evidence="7 14" id="KW-0275">Fatty acid biosynthesis</keyword>
<comment type="subunit">
    <text evidence="14">Homodimer.</text>
</comment>
<evidence type="ECO:0000256" key="5">
    <source>
        <dbReference type="ARBA" id="ARBA00022832"/>
    </source>
</evidence>
<evidence type="ECO:0000256" key="9">
    <source>
        <dbReference type="ARBA" id="ARBA00023315"/>
    </source>
</evidence>
<comment type="catalytic activity">
    <reaction evidence="13">
        <text>3-methylbutanoyl-CoA + malonyl-[ACP] + H(+) = 5-methyl-3-oxohexanoyl-[ACP] + CO2 + CoA</text>
        <dbReference type="Rhea" id="RHEA:42272"/>
        <dbReference type="Rhea" id="RHEA-COMP:9623"/>
        <dbReference type="Rhea" id="RHEA-COMP:9941"/>
        <dbReference type="ChEBI" id="CHEBI:15378"/>
        <dbReference type="ChEBI" id="CHEBI:16526"/>
        <dbReference type="ChEBI" id="CHEBI:57287"/>
        <dbReference type="ChEBI" id="CHEBI:57345"/>
        <dbReference type="ChEBI" id="CHEBI:78449"/>
        <dbReference type="ChEBI" id="CHEBI:78822"/>
        <dbReference type="EC" id="2.3.1.300"/>
    </reaction>
    <physiologicalReaction direction="left-to-right" evidence="13">
        <dbReference type="Rhea" id="RHEA:42273"/>
    </physiologicalReaction>
</comment>
<name>F4LTK3_TEPAE</name>
<evidence type="ECO:0000313" key="18">
    <source>
        <dbReference type="Proteomes" id="UP000010802"/>
    </source>
</evidence>
<dbReference type="InterPro" id="IPR016039">
    <property type="entry name" value="Thiolase-like"/>
</dbReference>
<accession>F4LTK3</accession>
<evidence type="ECO:0000259" key="15">
    <source>
        <dbReference type="Pfam" id="PF08541"/>
    </source>
</evidence>
<dbReference type="HAMAP" id="MF_01815">
    <property type="entry name" value="FabH"/>
    <property type="match status" value="1"/>
</dbReference>
<dbReference type="CDD" id="cd00830">
    <property type="entry name" value="KAS_III"/>
    <property type="match status" value="1"/>
</dbReference>
<evidence type="ECO:0000256" key="1">
    <source>
        <dbReference type="ARBA" id="ARBA00005194"/>
    </source>
</evidence>
<dbReference type="OrthoDB" id="9815506at2"/>
<dbReference type="InterPro" id="IPR013751">
    <property type="entry name" value="ACP_syn_III_N"/>
</dbReference>
<evidence type="ECO:0000256" key="13">
    <source>
        <dbReference type="ARBA" id="ARBA00052985"/>
    </source>
</evidence>
<comment type="domain">
    <text evidence="14">The last Arg residue of the ACP-binding site is essential for the weak association between ACP/AcpP and FabH.</text>
</comment>
<dbReference type="NCBIfam" id="TIGR00747">
    <property type="entry name" value="fabH"/>
    <property type="match status" value="1"/>
</dbReference>
<comment type="subcellular location">
    <subcellularLocation>
        <location evidence="14">Cytoplasm</location>
    </subcellularLocation>
</comment>
<evidence type="ECO:0000259" key="16">
    <source>
        <dbReference type="Pfam" id="PF08545"/>
    </source>
</evidence>
<keyword evidence="6 14" id="KW-0443">Lipid metabolism</keyword>
<dbReference type="Pfam" id="PF08541">
    <property type="entry name" value="ACP_syn_III_C"/>
    <property type="match status" value="1"/>
</dbReference>
<protein>
    <recommendedName>
        <fullName evidence="14">Beta-ketoacyl-[acyl-carrier-protein] synthase III</fullName>
        <shortName evidence="14">Beta-ketoacyl-ACP synthase III</shortName>
        <shortName evidence="14">KAS III</shortName>
        <ecNumber evidence="14">2.3.1.180</ecNumber>
    </recommendedName>
    <alternativeName>
        <fullName evidence="14">3-oxoacyl-[acyl-carrier-protein] synthase 3</fullName>
    </alternativeName>
    <alternativeName>
        <fullName evidence="14">3-oxoacyl-[acyl-carrier-protein] synthase III</fullName>
    </alternativeName>
</protein>
<feature type="domain" description="Beta-ketoacyl-[acyl-carrier-protein] synthase III C-terminal" evidence="15">
    <location>
        <begin position="236"/>
        <end position="324"/>
    </location>
</feature>
<dbReference type="Proteomes" id="UP000010802">
    <property type="component" value="Chromosome"/>
</dbReference>
<evidence type="ECO:0000256" key="3">
    <source>
        <dbReference type="ARBA" id="ARBA00022516"/>
    </source>
</evidence>
<evidence type="ECO:0000256" key="11">
    <source>
        <dbReference type="ARBA" id="ARBA00052407"/>
    </source>
</evidence>
<comment type="pathway">
    <text evidence="1 14">Lipid metabolism; fatty acid biosynthesis.</text>
</comment>
<feature type="region of interest" description="ACP-binding" evidence="14">
    <location>
        <begin position="252"/>
        <end position="256"/>
    </location>
</feature>
<sequence length="326" mass="35411">MRAGIIGIGSYVPDKVISNFDLEKIVDTSNEWIVERTGIYNRRKADYNICSSDLGAEAAKYAIKNADLKPEDIDLIISASSSPDRIFPATACIIQKKIGAKNAAALDIQAACSGFIYALTTATQYIMAGQYKNVLVVGSEVLSKLTDWEDRNTCVLFGDGAGAVVLSEVEDGGVLASILGADGDGSELLELPAGGTKEPASFDTIENRRHYIKMEGNEVFKFAVRIFEDCTKKVIEKSNLSLEDIDCIVPHQANIRIIEAAIKRLKFPRERVVINLDKYGNMSSASIPVALDEAFRTGKIKKGHKIVLVGFGAGLTWGANLIDWSL</sequence>
<comment type="catalytic activity">
    <reaction evidence="12">
        <text>2-methylpropanoyl-CoA + malonyl-[ACP] + H(+) = 4-methyl-3-oxopentanoyl-[ACP] + CO2 + CoA</text>
        <dbReference type="Rhea" id="RHEA:42268"/>
        <dbReference type="Rhea" id="RHEA-COMP:9623"/>
        <dbReference type="Rhea" id="RHEA-COMP:9940"/>
        <dbReference type="ChEBI" id="CHEBI:15378"/>
        <dbReference type="ChEBI" id="CHEBI:16526"/>
        <dbReference type="ChEBI" id="CHEBI:57287"/>
        <dbReference type="ChEBI" id="CHEBI:57338"/>
        <dbReference type="ChEBI" id="CHEBI:78449"/>
        <dbReference type="ChEBI" id="CHEBI:78820"/>
        <dbReference type="EC" id="2.3.1.300"/>
    </reaction>
    <physiologicalReaction direction="left-to-right" evidence="12">
        <dbReference type="Rhea" id="RHEA:42269"/>
    </physiologicalReaction>
</comment>
<keyword evidence="3 14" id="KW-0444">Lipid biosynthesis</keyword>
<dbReference type="Gene3D" id="3.40.47.10">
    <property type="match status" value="1"/>
</dbReference>
<keyword evidence="5 14" id="KW-0276">Fatty acid metabolism</keyword>
<evidence type="ECO:0000256" key="14">
    <source>
        <dbReference type="HAMAP-Rule" id="MF_01815"/>
    </source>
</evidence>
<evidence type="ECO:0000256" key="6">
    <source>
        <dbReference type="ARBA" id="ARBA00023098"/>
    </source>
</evidence>
<gene>
    <name evidence="17" type="primary">fabHA</name>
    <name evidence="14" type="synonym">fabH</name>
    <name evidence="17" type="ordered locus">TEPIRE1_1297</name>
</gene>
<comment type="catalytic activity">
    <reaction evidence="11">
        <text>(2S)-2-methylbutanoyl-CoA + malonyl-[ACP] + H(+) = (4S)-4-methyl-3-oxohexanoyl-[ACP] + CO2 + CoA</text>
        <dbReference type="Rhea" id="RHEA:42276"/>
        <dbReference type="Rhea" id="RHEA-COMP:9623"/>
        <dbReference type="Rhea" id="RHEA-COMP:17148"/>
        <dbReference type="ChEBI" id="CHEBI:15378"/>
        <dbReference type="ChEBI" id="CHEBI:16526"/>
        <dbReference type="ChEBI" id="CHEBI:57287"/>
        <dbReference type="ChEBI" id="CHEBI:78449"/>
        <dbReference type="ChEBI" id="CHEBI:88166"/>
        <dbReference type="ChEBI" id="CHEBI:167462"/>
        <dbReference type="EC" id="2.3.1.300"/>
    </reaction>
    <physiologicalReaction direction="left-to-right" evidence="11">
        <dbReference type="Rhea" id="RHEA:42277"/>
    </physiologicalReaction>
</comment>
<dbReference type="UniPathway" id="UPA00094"/>
<dbReference type="STRING" id="1209989.TepRe1_1187"/>
<comment type="similarity">
    <text evidence="2 14">Belongs to the thiolase-like superfamily. FabH family.</text>
</comment>